<sequence>MAASDAWTLRTLHLGRLWADADGVDFPPEFAAADADLARLGDDSPGPRLAELNGPRRDAIDVLTRPLVTIGVTSLDARKPFDDPGHHLRLVSATRDMTTVVIARQELVGSVSLGGPVSMTRHTAADWTRDLVALLPCSSGAGSLPTDTDVAFRRLPGVDTSSIVVVEEPTYPSAASAFARDDPATCGSLRIQVGSTVDGHRPTSVEVRFRDIVDDGRYMVVVDEPGVAMGVDAARLATMLNRVVNTVRRRHGENT</sequence>
<proteinExistence type="predicted"/>
<evidence type="ECO:0008006" key="3">
    <source>
        <dbReference type="Google" id="ProtNLM"/>
    </source>
</evidence>
<reference evidence="1 2" key="1">
    <citation type="submission" date="2022-06" db="EMBL/GenBank/DDBJ databases">
        <title>Genomic Encyclopedia of Archaeal and Bacterial Type Strains, Phase II (KMG-II): from individual species to whole genera.</title>
        <authorList>
            <person name="Goeker M."/>
        </authorList>
    </citation>
    <scope>NUCLEOTIDE SEQUENCE [LARGE SCALE GENOMIC DNA]</scope>
    <source>
        <strain evidence="1 2">DSM 45037</strain>
    </source>
</reference>
<evidence type="ECO:0000313" key="1">
    <source>
        <dbReference type="EMBL" id="MCP2162803.1"/>
    </source>
</evidence>
<gene>
    <name evidence="1" type="ORF">LX12_004015</name>
</gene>
<keyword evidence="2" id="KW-1185">Reference proteome</keyword>
<evidence type="ECO:0000313" key="2">
    <source>
        <dbReference type="Proteomes" id="UP001205740"/>
    </source>
</evidence>
<name>A0ABT1HAF9_9NOCA</name>
<dbReference type="RefSeq" id="WP_253656378.1">
    <property type="nucleotide sequence ID" value="NZ_BAAAOE010000006.1"/>
</dbReference>
<dbReference type="Proteomes" id="UP001205740">
    <property type="component" value="Unassembled WGS sequence"/>
</dbReference>
<organism evidence="1 2">
    <name type="scientific">Williamsia serinedens</name>
    <dbReference type="NCBI Taxonomy" id="391736"/>
    <lineage>
        <taxon>Bacteria</taxon>
        <taxon>Bacillati</taxon>
        <taxon>Actinomycetota</taxon>
        <taxon>Actinomycetes</taxon>
        <taxon>Mycobacteriales</taxon>
        <taxon>Nocardiaceae</taxon>
        <taxon>Williamsia</taxon>
    </lineage>
</organism>
<protein>
    <recommendedName>
        <fullName evidence="3">ESAT-6 protein secretion system EspG family protein</fullName>
    </recommendedName>
</protein>
<accession>A0ABT1HAF9</accession>
<comment type="caution">
    <text evidence="1">The sequence shown here is derived from an EMBL/GenBank/DDBJ whole genome shotgun (WGS) entry which is preliminary data.</text>
</comment>
<dbReference type="EMBL" id="JAMTCG010000008">
    <property type="protein sequence ID" value="MCP2162803.1"/>
    <property type="molecule type" value="Genomic_DNA"/>
</dbReference>